<feature type="region of interest" description="Disordered" evidence="1">
    <location>
        <begin position="1"/>
        <end position="36"/>
    </location>
</feature>
<dbReference type="Gene3D" id="2.40.50.140">
    <property type="entry name" value="Nucleic acid-binding proteins"/>
    <property type="match status" value="1"/>
</dbReference>
<evidence type="ECO:0000259" key="2">
    <source>
        <dbReference type="PROSITE" id="PS51857"/>
    </source>
</evidence>
<dbReference type="CDD" id="cd04458">
    <property type="entry name" value="CSP_CDS"/>
    <property type="match status" value="1"/>
</dbReference>
<feature type="compositionally biased region" description="Basic and acidic residues" evidence="1">
    <location>
        <begin position="17"/>
        <end position="30"/>
    </location>
</feature>
<evidence type="ECO:0000313" key="4">
    <source>
        <dbReference type="Proteomes" id="UP000553459"/>
    </source>
</evidence>
<sequence length="143" mass="16266">MADSFSKKENNKKKIQKQKEKAKRREERKTLNNKGKSLNEMMAFVDINGQISATPPDNSNFPDIKLEDIQLGAAIVQRETVLTGIVTFFSVKGYGFITETQTKESLFFHNNDCIVPIQKGDKVSFEKEKTTRGFAAINIQLYK</sequence>
<dbReference type="GO" id="GO:0003676">
    <property type="term" value="F:nucleic acid binding"/>
    <property type="evidence" value="ECO:0007669"/>
    <property type="project" value="InterPro"/>
</dbReference>
<feature type="domain" description="CSD" evidence="2">
    <location>
        <begin position="81"/>
        <end position="141"/>
    </location>
</feature>
<gene>
    <name evidence="3" type="ORF">GNY06_05650</name>
</gene>
<organism evidence="3 4">
    <name type="scientific">Elizabethkingia argenteiflava</name>
    <dbReference type="NCBI Taxonomy" id="2681556"/>
    <lineage>
        <taxon>Bacteria</taxon>
        <taxon>Pseudomonadati</taxon>
        <taxon>Bacteroidota</taxon>
        <taxon>Flavobacteriia</taxon>
        <taxon>Flavobacteriales</taxon>
        <taxon>Weeksellaceae</taxon>
        <taxon>Elizabethkingia</taxon>
    </lineage>
</organism>
<protein>
    <submittedName>
        <fullName evidence="3">Cold shock domain-containing protein</fullName>
    </submittedName>
</protein>
<evidence type="ECO:0000256" key="1">
    <source>
        <dbReference type="SAM" id="MobiDB-lite"/>
    </source>
</evidence>
<dbReference type="Proteomes" id="UP000553459">
    <property type="component" value="Unassembled WGS sequence"/>
</dbReference>
<dbReference type="InterPro" id="IPR002059">
    <property type="entry name" value="CSP_DNA-bd"/>
</dbReference>
<dbReference type="InterPro" id="IPR012340">
    <property type="entry name" value="NA-bd_OB-fold"/>
</dbReference>
<reference evidence="3 4" key="1">
    <citation type="submission" date="2019-11" db="EMBL/GenBank/DDBJ databases">
        <title>Characterization of Elizabethkingia argenteiflava sp. nov., isolated from inner surface of Soybean Pods.</title>
        <authorList>
            <person name="Mo S."/>
        </authorList>
    </citation>
    <scope>NUCLEOTIDE SEQUENCE [LARGE SCALE GENOMIC DNA]</scope>
    <source>
        <strain evidence="3 4">YB22</strain>
    </source>
</reference>
<dbReference type="PROSITE" id="PS51857">
    <property type="entry name" value="CSD_2"/>
    <property type="match status" value="1"/>
</dbReference>
<dbReference type="EMBL" id="JAAABJ010000475">
    <property type="protein sequence ID" value="NAW50878.1"/>
    <property type="molecule type" value="Genomic_DNA"/>
</dbReference>
<dbReference type="RefSeq" id="WP_166519177.1">
    <property type="nucleotide sequence ID" value="NZ_JAAABJ010000475.1"/>
</dbReference>
<keyword evidence="4" id="KW-1185">Reference proteome</keyword>
<accession>A0A845PX33</accession>
<comment type="caution">
    <text evidence="3">The sequence shown here is derived from an EMBL/GenBank/DDBJ whole genome shotgun (WGS) entry which is preliminary data.</text>
</comment>
<dbReference type="SUPFAM" id="SSF50249">
    <property type="entry name" value="Nucleic acid-binding proteins"/>
    <property type="match status" value="1"/>
</dbReference>
<dbReference type="AlphaFoldDB" id="A0A845PX33"/>
<evidence type="ECO:0000313" key="3">
    <source>
        <dbReference type="EMBL" id="NAW50878.1"/>
    </source>
</evidence>
<proteinExistence type="predicted"/>
<dbReference type="Pfam" id="PF00313">
    <property type="entry name" value="CSD"/>
    <property type="match status" value="1"/>
</dbReference>
<name>A0A845PX33_9FLAO</name>